<organism evidence="1">
    <name type="scientific">freshwater metagenome</name>
    <dbReference type="NCBI Taxonomy" id="449393"/>
    <lineage>
        <taxon>unclassified sequences</taxon>
        <taxon>metagenomes</taxon>
        <taxon>ecological metagenomes</taxon>
    </lineage>
</organism>
<accession>A0A6J5YPA3</accession>
<sequence>MHVADGCTVSITGQATHIIVPVRRIILACDIQVLDDRTICFIFDFVYSIEKSIVVIYLKILDRETLSIKITREVTVTNGLPRCFVDEVYVVRKNVIHHVIVATGIFNVFQIVNG</sequence>
<dbReference type="AlphaFoldDB" id="A0A6J5YPA3"/>
<protein>
    <submittedName>
        <fullName evidence="1">Unannotated protein</fullName>
    </submittedName>
</protein>
<gene>
    <name evidence="1" type="ORF">UFOPK3770_00068</name>
</gene>
<reference evidence="1" key="1">
    <citation type="submission" date="2020-05" db="EMBL/GenBank/DDBJ databases">
        <authorList>
            <person name="Chiriac C."/>
            <person name="Salcher M."/>
            <person name="Ghai R."/>
            <person name="Kavagutti S V."/>
        </authorList>
    </citation>
    <scope>NUCLEOTIDE SEQUENCE</scope>
</reference>
<name>A0A6J5YPA3_9ZZZZ</name>
<proteinExistence type="predicted"/>
<evidence type="ECO:0000313" key="1">
    <source>
        <dbReference type="EMBL" id="CAB4329840.1"/>
    </source>
</evidence>
<dbReference type="EMBL" id="CAESAJ010000003">
    <property type="protein sequence ID" value="CAB4329840.1"/>
    <property type="molecule type" value="Genomic_DNA"/>
</dbReference>